<protein>
    <submittedName>
        <fullName evidence="2">Uncharacterized protein</fullName>
    </submittedName>
</protein>
<dbReference type="WBParaSite" id="JU765_v2.g5295.t1">
    <property type="protein sequence ID" value="JU765_v2.g5295.t1"/>
    <property type="gene ID" value="JU765_v2.g5295"/>
</dbReference>
<organism evidence="1 2">
    <name type="scientific">Panagrolaimus sp. JU765</name>
    <dbReference type="NCBI Taxonomy" id="591449"/>
    <lineage>
        <taxon>Eukaryota</taxon>
        <taxon>Metazoa</taxon>
        <taxon>Ecdysozoa</taxon>
        <taxon>Nematoda</taxon>
        <taxon>Chromadorea</taxon>
        <taxon>Rhabditida</taxon>
        <taxon>Tylenchina</taxon>
        <taxon>Panagrolaimomorpha</taxon>
        <taxon>Panagrolaimoidea</taxon>
        <taxon>Panagrolaimidae</taxon>
        <taxon>Panagrolaimus</taxon>
    </lineage>
</organism>
<evidence type="ECO:0000313" key="2">
    <source>
        <dbReference type="WBParaSite" id="JU765_v2.g5295.t1"/>
    </source>
</evidence>
<evidence type="ECO:0000313" key="1">
    <source>
        <dbReference type="Proteomes" id="UP000887576"/>
    </source>
</evidence>
<sequence length="272" mass="31870">MMLLFHQTAENFQTEVMALFSSFEDPSPVPKRLPQRCLPIDMDQEFEIRGYTMIFCGIPLMTYSNMYTIGNKQIVPSKIINKGAFFIYFELTEVGMFALYDLLKKHFTFLPPKPPKKHFTFLPPKPPKVCNYLSKYILTDACLNWENDFEKICQLLLYLDCAIVDCRRKEEEPYLSARMMRLNSNISFLRPESISELLGLSKCKIKFGIERSKLRKLFGKDNQEPEKLFSSSDNAENGKDIEKPERIIALIDRDPNLLDYYHEIVHEFTEDK</sequence>
<proteinExistence type="predicted"/>
<name>A0AC34RBL9_9BILA</name>
<dbReference type="Proteomes" id="UP000887576">
    <property type="component" value="Unplaced"/>
</dbReference>
<accession>A0AC34RBL9</accession>
<reference evidence="2" key="1">
    <citation type="submission" date="2022-11" db="UniProtKB">
        <authorList>
            <consortium name="WormBaseParasite"/>
        </authorList>
    </citation>
    <scope>IDENTIFICATION</scope>
</reference>